<keyword evidence="4" id="KW-1185">Reference proteome</keyword>
<dbReference type="Proteomes" id="UP001620626">
    <property type="component" value="Unassembled WGS sequence"/>
</dbReference>
<comment type="caution">
    <text evidence="3">The sequence shown here is derived from an EMBL/GenBank/DDBJ whole genome shotgun (WGS) entry which is preliminary data.</text>
</comment>
<sequence length="1618" mass="184530">MVMVPESEYLALINLLKGSSGVAPPLADPLQGEKALLDAQIQKNLADPKRNAEIKMKRHSWLYKRRHQLKDIIENKPQKVIVESGSVTAPNVAPYMGIQKQQTPSHVSTPHRNSASIQSIGATVSKSNTDVEEDTDFSTASDQFEPADTDAAAALSRKKPHQKTPTIPLRTSPKNFPKMMGIIGKDLKKFGVNANSGEILTNFNKPVSGSHFTESLKHMTGQREDVPRGHRFFIQRISKNLEIMKLLQKTPQTGEGRRRSTQPPTVDKLLEQIYYDLRSPASYAGMLKVWEEAKRINPRISLNNVYDFLHRQRTYTLFKPRRNKFPRLKTVPSGLHTDWQCDLCIMDTLRAHNDGYRYILVCVDVLSRKIFTAESESKKSEHMIEAFEKVFKKAGVLPNKLYSDAGLEFQAKRMIEYWKQKDIIKHIMYSPSLHAGVVERANRTLKERLYKYFSENNTLRVQRVNNTDPHSYRIRDLNGEDIKGIFYDQELVKTTENGTHRAEVLKSRTRNGVKEHFVRWVGLLPHTLELDSKWSVALSAIIYPYSFPSISVDEDDSISVKLVNPNYREDAGNSDEESQKFINLSVKIPNVQFQSVQSLQKTLNQIIQNAYDTKFGGSSSLNDGTPNKRAKRQTELSETGAGVIEVENFFTRNPFDYWQQIGELRKKHYQLRERVEKMTKEYNSTKDGERKTFLSTELGIFQGRETFLKEHLHLIEEEAKRRDGEQQEANEQRLIDRFFARYPDNYREQLDEWRSSYLRDVLDLQTKMGEYEGVKDLKRLKELNSQTERMRNSLHVFGRKMEILNNAALQRDQKRSQEEFERLSHEQNLSFVQEFFQANPVNYWQAIQKNYEALQFEYTKKRELREKFEFETDATERESLQRQIESIQRLIDYRHKRFAALEYEAKKRDTQKGKDNSGLNAVAEGSSRTNTTPTDSFSPDEPANPDEENATNSKNNHQQNITTTATATSETPTEQILADQGNSIADKHEAGMPPSIGLEQSGDVATSMTHVEEGGNLPQAAALISNDPKIVAKQSTVATERRKEKIIEKLMDEQVDRMVDGTHAQQKMLQEEGKDNESQHRISTYKLIEEVLHGEHGQLMSQQRESKMAAELAYNEITQRFGIRMGPGVMHVDLSKQLSYVLGFDHKTRIYNNQSAKYPPDLSGGVRQLYVYAPKLVEDSIIGDRMAPLLRVVNVSGTPGLDMPEQQKKTIVMTHVVFNPDNVNWSAFLALQQQQEGNGELQYFVGSKFQRGGGLLQNISRFLMPVATNLLKSASKEGISAGTRMLDDLAQGKAFKESLKRRKEKIIEKLMDEQVDRMVDGTHAQQKMLQEEGKDNESQHRISTYKLIEEVLHGEHGQLMSQQRESKMAAELAYNEITQRFGIRMGPGVMHVDLSKQLSYVLGFDHKTRIYNNQSAKYPPDLSGGVRQLYVYAPKLVEDSIIGDRMAPLLRVVNVSGTPGLDMPETKTILATKKTIVMTHVVFNPDNVNWSAFLALQQQQEGNGELQYFVGSKFQRGGGLLQNISRFLMPVATNLLKSASKEGISAGTRMLDDLAQGKAFKESLKTQAKQGFENLAEKLNQCGKGGRQRHKTITHRKNKKTGTLRGKRQIIDQLTLAH</sequence>
<name>A0ABD2JBL0_9BILA</name>
<dbReference type="EMBL" id="JBICBT010001007">
    <property type="protein sequence ID" value="KAL3087950.1"/>
    <property type="molecule type" value="Genomic_DNA"/>
</dbReference>
<gene>
    <name evidence="3" type="ORF">niasHT_022024</name>
</gene>
<reference evidence="3 4" key="1">
    <citation type="submission" date="2024-10" db="EMBL/GenBank/DDBJ databases">
        <authorList>
            <person name="Kim D."/>
        </authorList>
    </citation>
    <scope>NUCLEOTIDE SEQUENCE [LARGE SCALE GENOMIC DNA]</scope>
    <source>
        <strain evidence="3">BH-2024</strain>
    </source>
</reference>
<dbReference type="InterPro" id="IPR036397">
    <property type="entry name" value="RNaseH_sf"/>
</dbReference>
<feature type="domain" description="Integrase catalytic" evidence="2">
    <location>
        <begin position="328"/>
        <end position="509"/>
    </location>
</feature>
<organism evidence="3 4">
    <name type="scientific">Heterodera trifolii</name>
    <dbReference type="NCBI Taxonomy" id="157864"/>
    <lineage>
        <taxon>Eukaryota</taxon>
        <taxon>Metazoa</taxon>
        <taxon>Ecdysozoa</taxon>
        <taxon>Nematoda</taxon>
        <taxon>Chromadorea</taxon>
        <taxon>Rhabditida</taxon>
        <taxon>Tylenchina</taxon>
        <taxon>Tylenchomorpha</taxon>
        <taxon>Tylenchoidea</taxon>
        <taxon>Heteroderidae</taxon>
        <taxon>Heteroderinae</taxon>
        <taxon>Heterodera</taxon>
    </lineage>
</organism>
<evidence type="ECO:0000259" key="2">
    <source>
        <dbReference type="PROSITE" id="PS50994"/>
    </source>
</evidence>
<feature type="region of interest" description="Disordered" evidence="1">
    <location>
        <begin position="122"/>
        <end position="177"/>
    </location>
</feature>
<feature type="compositionally biased region" description="Polar residues" evidence="1">
    <location>
        <begin position="926"/>
        <end position="937"/>
    </location>
</feature>
<feature type="region of interest" description="Disordered" evidence="1">
    <location>
        <begin position="908"/>
        <end position="959"/>
    </location>
</feature>
<protein>
    <recommendedName>
        <fullName evidence="2">Integrase catalytic domain-containing protein</fullName>
    </recommendedName>
</protein>
<dbReference type="PROSITE" id="PS50994">
    <property type="entry name" value="INTEGRASE"/>
    <property type="match status" value="1"/>
</dbReference>
<accession>A0ABD2JBL0</accession>
<dbReference type="Gene3D" id="3.30.420.10">
    <property type="entry name" value="Ribonuclease H-like superfamily/Ribonuclease H"/>
    <property type="match status" value="1"/>
</dbReference>
<dbReference type="InterPro" id="IPR012337">
    <property type="entry name" value="RNaseH-like_sf"/>
</dbReference>
<dbReference type="SUPFAM" id="SSF53098">
    <property type="entry name" value="Ribonuclease H-like"/>
    <property type="match status" value="1"/>
</dbReference>
<evidence type="ECO:0000313" key="4">
    <source>
        <dbReference type="Proteomes" id="UP001620626"/>
    </source>
</evidence>
<evidence type="ECO:0000256" key="1">
    <source>
        <dbReference type="SAM" id="MobiDB-lite"/>
    </source>
</evidence>
<dbReference type="PANTHER" id="PTHR46585">
    <property type="entry name" value="INTEGRASE CORE DOMAIN CONTAINING PROTEIN"/>
    <property type="match status" value="1"/>
</dbReference>
<dbReference type="PANTHER" id="PTHR46585:SF1">
    <property type="entry name" value="CHROMO DOMAIN-CONTAINING PROTEIN"/>
    <property type="match status" value="1"/>
</dbReference>
<evidence type="ECO:0000313" key="3">
    <source>
        <dbReference type="EMBL" id="KAL3087950.1"/>
    </source>
</evidence>
<proteinExistence type="predicted"/>
<dbReference type="InterPro" id="IPR001584">
    <property type="entry name" value="Integrase_cat-core"/>
</dbReference>
<feature type="compositionally biased region" description="Polar residues" evidence="1">
    <location>
        <begin position="950"/>
        <end position="959"/>
    </location>
</feature>
<feature type="region of interest" description="Disordered" evidence="1">
    <location>
        <begin position="617"/>
        <end position="636"/>
    </location>
</feature>